<gene>
    <name evidence="2" type="ORF">NDU88_007013</name>
</gene>
<comment type="caution">
    <text evidence="2">The sequence shown here is derived from an EMBL/GenBank/DDBJ whole genome shotgun (WGS) entry which is preliminary data.</text>
</comment>
<evidence type="ECO:0000313" key="3">
    <source>
        <dbReference type="Proteomes" id="UP001066276"/>
    </source>
</evidence>
<reference evidence="2" key="1">
    <citation type="journal article" date="2022" name="bioRxiv">
        <title>Sequencing and chromosome-scale assembly of the giantPleurodeles waltlgenome.</title>
        <authorList>
            <person name="Brown T."/>
            <person name="Elewa A."/>
            <person name="Iarovenko S."/>
            <person name="Subramanian E."/>
            <person name="Araus A.J."/>
            <person name="Petzold A."/>
            <person name="Susuki M."/>
            <person name="Suzuki K.-i.T."/>
            <person name="Hayashi T."/>
            <person name="Toyoda A."/>
            <person name="Oliveira C."/>
            <person name="Osipova E."/>
            <person name="Leigh N.D."/>
            <person name="Simon A."/>
            <person name="Yun M.H."/>
        </authorList>
    </citation>
    <scope>NUCLEOTIDE SEQUENCE</scope>
    <source>
        <strain evidence="2">20211129_DDA</strain>
        <tissue evidence="2">Liver</tissue>
    </source>
</reference>
<protein>
    <submittedName>
        <fullName evidence="2">Uncharacterized protein</fullName>
    </submittedName>
</protein>
<sequence length="207" mass="22570">MLALPSILERIGHVVFTKGSRRLDYQTAYLTVLGTRWCLPTATNPPDWRPKRKGLVGTCAGRYLAVIGRYQAATGRYLAATGRYLAATGRYLAATGRYLAATGRYLAATGRYLAATGRYLAATGRYLAATGRCPDVHKRRSDTPAACRTGYNFPTLQPPFSKHPSGSSFRPRHQAPQTMEEPGVDAKATEMTQSGARQDTWDHSAGI</sequence>
<accession>A0AAV7MF48</accession>
<feature type="region of interest" description="Disordered" evidence="1">
    <location>
        <begin position="156"/>
        <end position="207"/>
    </location>
</feature>
<dbReference type="EMBL" id="JANPWB010000014">
    <property type="protein sequence ID" value="KAJ1101951.1"/>
    <property type="molecule type" value="Genomic_DNA"/>
</dbReference>
<dbReference type="AlphaFoldDB" id="A0AAV7MF48"/>
<evidence type="ECO:0000256" key="1">
    <source>
        <dbReference type="SAM" id="MobiDB-lite"/>
    </source>
</evidence>
<dbReference type="Proteomes" id="UP001066276">
    <property type="component" value="Chromosome 10"/>
</dbReference>
<organism evidence="2 3">
    <name type="scientific">Pleurodeles waltl</name>
    <name type="common">Iberian ribbed newt</name>
    <dbReference type="NCBI Taxonomy" id="8319"/>
    <lineage>
        <taxon>Eukaryota</taxon>
        <taxon>Metazoa</taxon>
        <taxon>Chordata</taxon>
        <taxon>Craniata</taxon>
        <taxon>Vertebrata</taxon>
        <taxon>Euteleostomi</taxon>
        <taxon>Amphibia</taxon>
        <taxon>Batrachia</taxon>
        <taxon>Caudata</taxon>
        <taxon>Salamandroidea</taxon>
        <taxon>Salamandridae</taxon>
        <taxon>Pleurodelinae</taxon>
        <taxon>Pleurodeles</taxon>
    </lineage>
</organism>
<keyword evidence="3" id="KW-1185">Reference proteome</keyword>
<evidence type="ECO:0000313" key="2">
    <source>
        <dbReference type="EMBL" id="KAJ1101951.1"/>
    </source>
</evidence>
<proteinExistence type="predicted"/>
<name>A0AAV7MF48_PLEWA</name>